<dbReference type="Gene3D" id="1.10.10.10">
    <property type="entry name" value="Winged helix-like DNA-binding domain superfamily/Winged helix DNA-binding domain"/>
    <property type="match status" value="1"/>
</dbReference>
<gene>
    <name evidence="6" type="ORF">IAA31_04170</name>
</gene>
<dbReference type="InterPro" id="IPR036390">
    <property type="entry name" value="WH_DNA-bd_sf"/>
</dbReference>
<reference evidence="6" key="2">
    <citation type="submission" date="2021-04" db="EMBL/GenBank/DDBJ databases">
        <authorList>
            <person name="Gilroy R."/>
        </authorList>
    </citation>
    <scope>NUCLEOTIDE SEQUENCE</scope>
    <source>
        <strain evidence="6">687</strain>
    </source>
</reference>
<name>A0A9E2NTT3_9GAMM</name>
<dbReference type="PANTHER" id="PTHR30346">
    <property type="entry name" value="TRANSCRIPTIONAL DUAL REGULATOR HCAR-RELATED"/>
    <property type="match status" value="1"/>
</dbReference>
<evidence type="ECO:0000313" key="6">
    <source>
        <dbReference type="EMBL" id="MBU3826669.1"/>
    </source>
</evidence>
<evidence type="ECO:0000313" key="7">
    <source>
        <dbReference type="Proteomes" id="UP000824150"/>
    </source>
</evidence>
<dbReference type="GO" id="GO:0003700">
    <property type="term" value="F:DNA-binding transcription factor activity"/>
    <property type="evidence" value="ECO:0007669"/>
    <property type="project" value="InterPro"/>
</dbReference>
<evidence type="ECO:0000256" key="3">
    <source>
        <dbReference type="ARBA" id="ARBA00023125"/>
    </source>
</evidence>
<organism evidence="6 7">
    <name type="scientific">Candidatus Anaerobiospirillum merdipullorum</name>
    <dbReference type="NCBI Taxonomy" id="2838450"/>
    <lineage>
        <taxon>Bacteria</taxon>
        <taxon>Pseudomonadati</taxon>
        <taxon>Pseudomonadota</taxon>
        <taxon>Gammaproteobacteria</taxon>
        <taxon>Aeromonadales</taxon>
        <taxon>Succinivibrionaceae</taxon>
        <taxon>Anaerobiospirillum</taxon>
    </lineage>
</organism>
<dbReference type="FunFam" id="1.10.10.10:FF:000001">
    <property type="entry name" value="LysR family transcriptional regulator"/>
    <property type="match status" value="1"/>
</dbReference>
<dbReference type="GO" id="GO:0003677">
    <property type="term" value="F:DNA binding"/>
    <property type="evidence" value="ECO:0007669"/>
    <property type="project" value="UniProtKB-KW"/>
</dbReference>
<keyword evidence="3" id="KW-0238">DNA-binding</keyword>
<dbReference type="EMBL" id="JAHLFG010000043">
    <property type="protein sequence ID" value="MBU3826669.1"/>
    <property type="molecule type" value="Genomic_DNA"/>
</dbReference>
<keyword evidence="4" id="KW-0804">Transcription</keyword>
<accession>A0A9E2NTT3</accession>
<dbReference type="PRINTS" id="PR00039">
    <property type="entry name" value="HTHLYSR"/>
</dbReference>
<evidence type="ECO:0000256" key="4">
    <source>
        <dbReference type="ARBA" id="ARBA00023163"/>
    </source>
</evidence>
<evidence type="ECO:0000256" key="2">
    <source>
        <dbReference type="ARBA" id="ARBA00023015"/>
    </source>
</evidence>
<comment type="similarity">
    <text evidence="1">Belongs to the LysR transcriptional regulatory family.</text>
</comment>
<comment type="caution">
    <text evidence="6">The sequence shown here is derived from an EMBL/GenBank/DDBJ whole genome shotgun (WGS) entry which is preliminary data.</text>
</comment>
<dbReference type="GO" id="GO:0032993">
    <property type="term" value="C:protein-DNA complex"/>
    <property type="evidence" value="ECO:0007669"/>
    <property type="project" value="TreeGrafter"/>
</dbReference>
<protein>
    <submittedName>
        <fullName evidence="6">LysR family transcriptional regulator</fullName>
    </submittedName>
</protein>
<dbReference type="Pfam" id="PF00126">
    <property type="entry name" value="HTH_1"/>
    <property type="match status" value="1"/>
</dbReference>
<evidence type="ECO:0000259" key="5">
    <source>
        <dbReference type="PROSITE" id="PS50931"/>
    </source>
</evidence>
<dbReference type="SUPFAM" id="SSF46785">
    <property type="entry name" value="Winged helix' DNA-binding domain"/>
    <property type="match status" value="1"/>
</dbReference>
<evidence type="ECO:0000256" key="1">
    <source>
        <dbReference type="ARBA" id="ARBA00009437"/>
    </source>
</evidence>
<dbReference type="AlphaFoldDB" id="A0A9E2NTT3"/>
<dbReference type="Proteomes" id="UP000824150">
    <property type="component" value="Unassembled WGS sequence"/>
</dbReference>
<dbReference type="PROSITE" id="PS50931">
    <property type="entry name" value="HTH_LYSR"/>
    <property type="match status" value="1"/>
</dbReference>
<proteinExistence type="inferred from homology"/>
<reference evidence="6" key="1">
    <citation type="journal article" date="2021" name="PeerJ">
        <title>Extensive microbial diversity within the chicken gut microbiome revealed by metagenomics and culture.</title>
        <authorList>
            <person name="Gilroy R."/>
            <person name="Ravi A."/>
            <person name="Getino M."/>
            <person name="Pursley I."/>
            <person name="Horton D.L."/>
            <person name="Alikhan N.F."/>
            <person name="Baker D."/>
            <person name="Gharbi K."/>
            <person name="Hall N."/>
            <person name="Watson M."/>
            <person name="Adriaenssens E.M."/>
            <person name="Foster-Nyarko E."/>
            <person name="Jarju S."/>
            <person name="Secka A."/>
            <person name="Antonio M."/>
            <person name="Oren A."/>
            <person name="Chaudhuri R.R."/>
            <person name="La Ragione R."/>
            <person name="Hildebrand F."/>
            <person name="Pallen M.J."/>
        </authorList>
    </citation>
    <scope>NUCLEOTIDE SEQUENCE</scope>
    <source>
        <strain evidence="6">687</strain>
    </source>
</reference>
<dbReference type="InterPro" id="IPR036388">
    <property type="entry name" value="WH-like_DNA-bd_sf"/>
</dbReference>
<dbReference type="InterPro" id="IPR000847">
    <property type="entry name" value="LysR_HTH_N"/>
</dbReference>
<dbReference type="PANTHER" id="PTHR30346:SF0">
    <property type="entry name" value="HCA OPERON TRANSCRIPTIONAL ACTIVATOR HCAR"/>
    <property type="match status" value="1"/>
</dbReference>
<sequence length="172" mass="19797">MTLQQLRYLLTVVECGTISEAAKRLYITQPMLSNAIKDLEQELNLKLLVRGRMGVALTPVGLEFSGYARQVVQQMELLEDHFISHRPPKTRFAVSTQHYTFTTNAFVDLVKQFGKERYEFVLNETRTHQIIADVKNRVSDVGILYLCRNNEAVITQVLSVAQLTFYPLFNNR</sequence>
<keyword evidence="2" id="KW-0805">Transcription regulation</keyword>
<feature type="domain" description="HTH lysR-type" evidence="5">
    <location>
        <begin position="1"/>
        <end position="58"/>
    </location>
</feature>